<protein>
    <recommendedName>
        <fullName evidence="8">Methyltransferase</fullName>
        <ecNumber evidence="8">2.1.1.-</ecNumber>
    </recommendedName>
</protein>
<keyword evidence="6" id="KW-0238">DNA-binding</keyword>
<evidence type="ECO:0000256" key="6">
    <source>
        <dbReference type="ARBA" id="ARBA00023125"/>
    </source>
</evidence>
<dbReference type="RefSeq" id="WP_129213450.1">
    <property type="nucleotide sequence ID" value="NZ_REGR01000014.1"/>
</dbReference>
<evidence type="ECO:0000256" key="8">
    <source>
        <dbReference type="RuleBase" id="RU362026"/>
    </source>
</evidence>
<keyword evidence="5" id="KW-0680">Restriction system</keyword>
<organism evidence="10 11">
    <name type="scientific">Crenobacter cavernae</name>
    <dbReference type="NCBI Taxonomy" id="2290923"/>
    <lineage>
        <taxon>Bacteria</taxon>
        <taxon>Pseudomonadati</taxon>
        <taxon>Pseudomonadota</taxon>
        <taxon>Betaproteobacteria</taxon>
        <taxon>Neisseriales</taxon>
        <taxon>Neisseriaceae</taxon>
        <taxon>Crenobacter</taxon>
    </lineage>
</organism>
<dbReference type="InterPro" id="IPR002941">
    <property type="entry name" value="DNA_methylase_N4/N6"/>
</dbReference>
<evidence type="ECO:0000256" key="3">
    <source>
        <dbReference type="ARBA" id="ARBA00022679"/>
    </source>
</evidence>
<dbReference type="EC" id="2.1.1.-" evidence="8"/>
<dbReference type="PRINTS" id="PR00508">
    <property type="entry name" value="S21N4MTFRASE"/>
</dbReference>
<evidence type="ECO:0000256" key="2">
    <source>
        <dbReference type="ARBA" id="ARBA00022603"/>
    </source>
</evidence>
<dbReference type="InterPro" id="IPR029063">
    <property type="entry name" value="SAM-dependent_MTases_sf"/>
</dbReference>
<dbReference type="EMBL" id="REGR01000014">
    <property type="protein sequence ID" value="RXZ42661.1"/>
    <property type="molecule type" value="Genomic_DNA"/>
</dbReference>
<evidence type="ECO:0000256" key="4">
    <source>
        <dbReference type="ARBA" id="ARBA00022691"/>
    </source>
</evidence>
<accession>A0ABY0FAH6</accession>
<dbReference type="Proteomes" id="UP000290682">
    <property type="component" value="Unassembled WGS sequence"/>
</dbReference>
<sequence length="395" mass="43081">MEKHELDQCYLGDCRDTMRDLIAAGVRVQCVITSPPYWALRDYGVDGQLGLEAVHDCAGWATGSPCGECHICHMVEVFDLVYELLADDGTLWLNYGDCYASSGGPVTPPNGKQFAGRRRGAEAICQSPRGAGLRGLKPKDLAGMPWRLALALQAAGWHLRQDIIWHKPSPMPESVRDRCTKAHEYLFLLSKSGRYYYDFEAMKEPVTGGAHARGNGVNAKIAAPAGWDGGEGSHTKLTGRYVGNGVGFGRGTDAVQRQRGRVTQSAAKDVGRDEQDLKTSAKFGREPGWRTKQNESFSAAVAGLVDTRNRRSVWTIPSEPFSGAHFATFPQALVEPCILAGSRPGDVVFDPFLGSGTVAQVAQRLGRRWLGCELNPDYLPLQDERTRQPGLAFTA</sequence>
<reference evidence="10 11" key="1">
    <citation type="submission" date="2018-10" db="EMBL/GenBank/DDBJ databases">
        <title>Draft genome of Fastidiocella sp. strain 375T, a bacterium isolated from a karstic cave dripping water.</title>
        <authorList>
            <person name="Coelho C."/>
            <person name="Verissimo A."/>
            <person name="Tiago I."/>
        </authorList>
    </citation>
    <scope>NUCLEOTIDE SEQUENCE [LARGE SCALE GENOMIC DNA]</scope>
    <source>
        <strain evidence="10 11">CAVE-375</strain>
    </source>
</reference>
<evidence type="ECO:0000256" key="1">
    <source>
        <dbReference type="ARBA" id="ARBA00010203"/>
    </source>
</evidence>
<name>A0ABY0FAH6_9NEIS</name>
<keyword evidence="2" id="KW-0489">Methyltransferase</keyword>
<feature type="domain" description="DNA methylase N-4/N-6" evidence="9">
    <location>
        <begin position="28"/>
        <end position="380"/>
    </location>
</feature>
<proteinExistence type="inferred from homology"/>
<keyword evidence="3" id="KW-0808">Transferase</keyword>
<dbReference type="Gene3D" id="3.40.50.150">
    <property type="entry name" value="Vaccinia Virus protein VP39"/>
    <property type="match status" value="2"/>
</dbReference>
<comment type="caution">
    <text evidence="10">The sequence shown here is derived from an EMBL/GenBank/DDBJ whole genome shotgun (WGS) entry which is preliminary data.</text>
</comment>
<dbReference type="InterPro" id="IPR001091">
    <property type="entry name" value="RM_Methyltransferase"/>
</dbReference>
<comment type="catalytic activity">
    <reaction evidence="7">
        <text>a 2'-deoxycytidine in DNA + S-adenosyl-L-methionine = an N(4)-methyl-2'-deoxycytidine in DNA + S-adenosyl-L-homocysteine + H(+)</text>
        <dbReference type="Rhea" id="RHEA:16857"/>
        <dbReference type="Rhea" id="RHEA-COMP:11369"/>
        <dbReference type="Rhea" id="RHEA-COMP:13674"/>
        <dbReference type="ChEBI" id="CHEBI:15378"/>
        <dbReference type="ChEBI" id="CHEBI:57856"/>
        <dbReference type="ChEBI" id="CHEBI:59789"/>
        <dbReference type="ChEBI" id="CHEBI:85452"/>
        <dbReference type="ChEBI" id="CHEBI:137933"/>
        <dbReference type="EC" id="2.1.1.113"/>
    </reaction>
</comment>
<comment type="similarity">
    <text evidence="1">Belongs to the N(4)/N(6)-methyltransferase family. N(4) subfamily.</text>
</comment>
<evidence type="ECO:0000313" key="10">
    <source>
        <dbReference type="EMBL" id="RXZ42661.1"/>
    </source>
</evidence>
<evidence type="ECO:0000259" key="9">
    <source>
        <dbReference type="Pfam" id="PF01555"/>
    </source>
</evidence>
<dbReference type="SUPFAM" id="SSF53335">
    <property type="entry name" value="S-adenosyl-L-methionine-dependent methyltransferases"/>
    <property type="match status" value="1"/>
</dbReference>
<dbReference type="Pfam" id="PF01555">
    <property type="entry name" value="N6_N4_Mtase"/>
    <property type="match status" value="1"/>
</dbReference>
<evidence type="ECO:0000256" key="7">
    <source>
        <dbReference type="ARBA" id="ARBA00049120"/>
    </source>
</evidence>
<evidence type="ECO:0000256" key="5">
    <source>
        <dbReference type="ARBA" id="ARBA00022747"/>
    </source>
</evidence>
<dbReference type="InterPro" id="IPR017985">
    <property type="entry name" value="MeTrfase_CN4_CS"/>
</dbReference>
<dbReference type="PROSITE" id="PS00093">
    <property type="entry name" value="N4_MTASE"/>
    <property type="match status" value="1"/>
</dbReference>
<gene>
    <name evidence="10" type="ORF">EBB06_12255</name>
</gene>
<evidence type="ECO:0000313" key="11">
    <source>
        <dbReference type="Proteomes" id="UP000290682"/>
    </source>
</evidence>
<keyword evidence="11" id="KW-1185">Reference proteome</keyword>
<keyword evidence="4" id="KW-0949">S-adenosyl-L-methionine</keyword>